<dbReference type="EMBL" id="JAWXYG010000001">
    <property type="protein sequence ID" value="KAK4283925.1"/>
    <property type="molecule type" value="Genomic_DNA"/>
</dbReference>
<dbReference type="Proteomes" id="UP001293593">
    <property type="component" value="Unassembled WGS sequence"/>
</dbReference>
<dbReference type="InterPro" id="IPR005135">
    <property type="entry name" value="Endo/exonuclease/phosphatase"/>
</dbReference>
<dbReference type="SUPFAM" id="SSF56219">
    <property type="entry name" value="DNase I-like"/>
    <property type="match status" value="1"/>
</dbReference>
<dbReference type="AlphaFoldDB" id="A0AAE1THL9"/>
<dbReference type="Gene3D" id="3.60.10.10">
    <property type="entry name" value="Endonuclease/exonuclease/phosphatase"/>
    <property type="match status" value="1"/>
</dbReference>
<evidence type="ECO:0000313" key="3">
    <source>
        <dbReference type="Proteomes" id="UP001293593"/>
    </source>
</evidence>
<accession>A0AAE1THL9</accession>
<dbReference type="PANTHER" id="PTHR33710">
    <property type="entry name" value="BNAC02G09200D PROTEIN"/>
    <property type="match status" value="1"/>
</dbReference>
<proteinExistence type="predicted"/>
<organism evidence="2 3">
    <name type="scientific">Acacia crassicarpa</name>
    <name type="common">northern wattle</name>
    <dbReference type="NCBI Taxonomy" id="499986"/>
    <lineage>
        <taxon>Eukaryota</taxon>
        <taxon>Viridiplantae</taxon>
        <taxon>Streptophyta</taxon>
        <taxon>Embryophyta</taxon>
        <taxon>Tracheophyta</taxon>
        <taxon>Spermatophyta</taxon>
        <taxon>Magnoliopsida</taxon>
        <taxon>eudicotyledons</taxon>
        <taxon>Gunneridae</taxon>
        <taxon>Pentapetalae</taxon>
        <taxon>rosids</taxon>
        <taxon>fabids</taxon>
        <taxon>Fabales</taxon>
        <taxon>Fabaceae</taxon>
        <taxon>Caesalpinioideae</taxon>
        <taxon>mimosoid clade</taxon>
        <taxon>Acacieae</taxon>
        <taxon>Acacia</taxon>
    </lineage>
</organism>
<reference evidence="2" key="1">
    <citation type="submission" date="2023-10" db="EMBL/GenBank/DDBJ databases">
        <title>Chromosome-level genome of the transformable northern wattle, Acacia crassicarpa.</title>
        <authorList>
            <person name="Massaro I."/>
            <person name="Sinha N.R."/>
            <person name="Poethig S."/>
            <person name="Leichty A.R."/>
        </authorList>
    </citation>
    <scope>NUCLEOTIDE SEQUENCE</scope>
    <source>
        <strain evidence="2">Acra3RX</strain>
        <tissue evidence="2">Leaf</tissue>
    </source>
</reference>
<dbReference type="InterPro" id="IPR036691">
    <property type="entry name" value="Endo/exonu/phosph_ase_sf"/>
</dbReference>
<feature type="domain" description="Endonuclease/exonuclease/phosphatase" evidence="1">
    <location>
        <begin position="5"/>
        <end position="220"/>
    </location>
</feature>
<gene>
    <name evidence="2" type="ORF">QN277_000826</name>
</gene>
<sequence length="338" mass="39883">MNYMIWNVRGTGARSFPALVRDLKNHYQLDFIAILETRCAKELSAGRTRNLGFPHMELIDSEGYSGGIWCFWDRAVSQVAVEERHHQYIHLKITNATNQTWMLTVVYASPSSANRRNLWSNLSRIAPMVQGTWLIGGDLNGTMLQCERRSSATVRNSTDRDLINWVDMNDMRDIRFVGPEFTWKRGTSEARLDRMLGNDHWYTMFPNVVVSHLPFYKSDHRPLLLRLDTAAGQPRPNRPFRFIAAWVLHEHFEEFMKQHWEQDSRWTHNISQFSRACSEWNKEVFKHMEGRKKRLLRRLDGINRVVTRYGSQPRYEDLQLSIWKELEDVLLQESLVWA</sequence>
<dbReference type="GO" id="GO:0003824">
    <property type="term" value="F:catalytic activity"/>
    <property type="evidence" value="ECO:0007669"/>
    <property type="project" value="InterPro"/>
</dbReference>
<name>A0AAE1THL9_9FABA</name>
<evidence type="ECO:0000259" key="1">
    <source>
        <dbReference type="Pfam" id="PF03372"/>
    </source>
</evidence>
<comment type="caution">
    <text evidence="2">The sequence shown here is derived from an EMBL/GenBank/DDBJ whole genome shotgun (WGS) entry which is preliminary data.</text>
</comment>
<protein>
    <recommendedName>
        <fullName evidence="1">Endonuclease/exonuclease/phosphatase domain-containing protein</fullName>
    </recommendedName>
</protein>
<keyword evidence="3" id="KW-1185">Reference proteome</keyword>
<evidence type="ECO:0000313" key="2">
    <source>
        <dbReference type="EMBL" id="KAK4283925.1"/>
    </source>
</evidence>
<dbReference type="PANTHER" id="PTHR33710:SF64">
    <property type="entry name" value="ENDONUCLEASE_EXONUCLEASE_PHOSPHATASE DOMAIN-CONTAINING PROTEIN"/>
    <property type="match status" value="1"/>
</dbReference>
<dbReference type="Pfam" id="PF03372">
    <property type="entry name" value="Exo_endo_phos"/>
    <property type="match status" value="1"/>
</dbReference>